<dbReference type="InterPro" id="IPR006638">
    <property type="entry name" value="Elp3/MiaA/NifB-like_rSAM"/>
</dbReference>
<dbReference type="PANTHER" id="PTHR13932:SF1">
    <property type="entry name" value="OXYGEN-INDEPENDENT COPROPORPHYRINOGEN-III OXIDASE-LIKE PROTEIN HEMZ"/>
    <property type="match status" value="1"/>
</dbReference>
<keyword evidence="2" id="KW-0479">Metal-binding</keyword>
<dbReference type="InterPro" id="IPR013785">
    <property type="entry name" value="Aldolase_TIM"/>
</dbReference>
<dbReference type="AlphaFoldDB" id="A0A9D1L7I1"/>
<dbReference type="GO" id="GO:0046872">
    <property type="term" value="F:metal ion binding"/>
    <property type="evidence" value="ECO:0007669"/>
    <property type="project" value="UniProtKB-KW"/>
</dbReference>
<dbReference type="NCBIfam" id="TIGR03994">
    <property type="entry name" value="rSAM_HemZ"/>
    <property type="match status" value="1"/>
</dbReference>
<dbReference type="GO" id="GO:0006779">
    <property type="term" value="P:porphyrin-containing compound biosynthetic process"/>
    <property type="evidence" value="ECO:0007669"/>
    <property type="project" value="TreeGrafter"/>
</dbReference>
<dbReference type="GO" id="GO:0051539">
    <property type="term" value="F:4 iron, 4 sulfur cluster binding"/>
    <property type="evidence" value="ECO:0007669"/>
    <property type="project" value="TreeGrafter"/>
</dbReference>
<comment type="caution">
    <text evidence="6">The sequence shown here is derived from an EMBL/GenBank/DDBJ whole genome shotgun (WGS) entry which is preliminary data.</text>
</comment>
<evidence type="ECO:0000313" key="7">
    <source>
        <dbReference type="Proteomes" id="UP000824090"/>
    </source>
</evidence>
<dbReference type="Proteomes" id="UP000824090">
    <property type="component" value="Unassembled WGS sequence"/>
</dbReference>
<dbReference type="PANTHER" id="PTHR13932">
    <property type="entry name" value="COPROPORPHYRINIGEN III OXIDASE"/>
    <property type="match status" value="1"/>
</dbReference>
<dbReference type="SFLD" id="SFLDF00310">
    <property type="entry name" value="oxygen-independent_coproporphy"/>
    <property type="match status" value="1"/>
</dbReference>
<dbReference type="SMART" id="SM00729">
    <property type="entry name" value="Elp3"/>
    <property type="match status" value="1"/>
</dbReference>
<dbReference type="GO" id="GO:0005737">
    <property type="term" value="C:cytoplasm"/>
    <property type="evidence" value="ECO:0007669"/>
    <property type="project" value="TreeGrafter"/>
</dbReference>
<dbReference type="Pfam" id="PF04055">
    <property type="entry name" value="Radical_SAM"/>
    <property type="match status" value="1"/>
</dbReference>
<dbReference type="Gene3D" id="3.20.20.70">
    <property type="entry name" value="Aldolase class I"/>
    <property type="match status" value="1"/>
</dbReference>
<evidence type="ECO:0000256" key="1">
    <source>
        <dbReference type="ARBA" id="ARBA00022691"/>
    </source>
</evidence>
<dbReference type="EMBL" id="DVMP01000117">
    <property type="protein sequence ID" value="HIU26078.1"/>
    <property type="molecule type" value="Genomic_DNA"/>
</dbReference>
<accession>A0A9D1L7I1</accession>
<dbReference type="GO" id="GO:0051989">
    <property type="term" value="F:coproporphyrinogen dehydrogenase activity"/>
    <property type="evidence" value="ECO:0007669"/>
    <property type="project" value="UniProtKB-EC"/>
</dbReference>
<reference evidence="6" key="1">
    <citation type="submission" date="2020-10" db="EMBL/GenBank/DDBJ databases">
        <authorList>
            <person name="Gilroy R."/>
        </authorList>
    </citation>
    <scope>NUCLEOTIDE SEQUENCE</scope>
    <source>
        <strain evidence="6">ChiHcec3-6078</strain>
    </source>
</reference>
<dbReference type="InterPro" id="IPR058240">
    <property type="entry name" value="rSAM_sf"/>
</dbReference>
<evidence type="ECO:0000313" key="6">
    <source>
        <dbReference type="EMBL" id="HIU26078.1"/>
    </source>
</evidence>
<gene>
    <name evidence="6" type="primary">hemZ</name>
    <name evidence="6" type="ORF">IAC50_06280</name>
</gene>
<organism evidence="6 7">
    <name type="scientific">Candidatus Allocopromorpha excrementigallinarum</name>
    <dbReference type="NCBI Taxonomy" id="2840742"/>
    <lineage>
        <taxon>Bacteria</taxon>
        <taxon>Bacillati</taxon>
        <taxon>Bacillota</taxon>
        <taxon>Clostridia</taxon>
        <taxon>Eubacteriales</taxon>
        <taxon>Eubacteriaceae</taxon>
        <taxon>Eubacteriaceae incertae sedis</taxon>
        <taxon>Candidatus Allocopromorpha</taxon>
    </lineage>
</organism>
<keyword evidence="4" id="KW-0411">Iron-sulfur</keyword>
<proteinExistence type="predicted"/>
<dbReference type="InterPro" id="IPR023995">
    <property type="entry name" value="HemZ"/>
</dbReference>
<name>A0A9D1L7I1_9FIRM</name>
<keyword evidence="1" id="KW-0949">S-adenosyl-L-methionine</keyword>
<keyword evidence="6" id="KW-0560">Oxidoreductase</keyword>
<keyword evidence="3" id="KW-0408">Iron</keyword>
<evidence type="ECO:0000256" key="2">
    <source>
        <dbReference type="ARBA" id="ARBA00022723"/>
    </source>
</evidence>
<dbReference type="SFLD" id="SFLDG01065">
    <property type="entry name" value="anaerobic_coproporphyrinogen-I"/>
    <property type="match status" value="1"/>
</dbReference>
<dbReference type="SFLD" id="SFLDS00029">
    <property type="entry name" value="Radical_SAM"/>
    <property type="match status" value="1"/>
</dbReference>
<evidence type="ECO:0000259" key="5">
    <source>
        <dbReference type="PROSITE" id="PS51918"/>
    </source>
</evidence>
<dbReference type="EC" id="1.3.98.3" evidence="6"/>
<feature type="domain" description="Radical SAM core" evidence="5">
    <location>
        <begin position="128"/>
        <end position="365"/>
    </location>
</feature>
<dbReference type="InterPro" id="IPR007197">
    <property type="entry name" value="rSAM"/>
</dbReference>
<dbReference type="SFLD" id="SFLDG01082">
    <property type="entry name" value="B12-binding_domain_containing"/>
    <property type="match status" value="1"/>
</dbReference>
<sequence length="462" mass="52416">MYRCVIKSADNINQYEELIKVFLPPGEYEICREETEASSQGLKTFDVSLGREEVKRRLYRDLEEYTGKSPKWGILTGIRPVKLAGEMRRRLGSPEEVKRLLAREYLLSEEKAGLVLDTLLYQEKTAGRPEKGKISLYVGIPFCPTRCLYCSFASNQADKEEMDRYMKALEGEIDAAAEETKKSGFSLESLYIGGGTPTALDEKGLEGLLRRLEEGFDISGLREFTVEAGRPDTITEGKLSLMKEAGVDRISINPQTMNEETLKIIGRSHSVSDTYRAFDMAQKTGFRSVNSDLIAGLPGESTEDFFHSLDLVTELGADNITLHTLAVKRASRLKEADERYNYRNEAAVDQMLSGGRERLALKGYRPYYLYRQKHTSGNTENTGFCRDDKISLYNIRIMEEAQSILALGAGAISKVYFPAENRLERVANVTNYQIYIERTDEMIQRKKRGFFAFAEEIRKQEV</sequence>
<evidence type="ECO:0000256" key="4">
    <source>
        <dbReference type="ARBA" id="ARBA00023014"/>
    </source>
</evidence>
<dbReference type="SUPFAM" id="SSF102114">
    <property type="entry name" value="Radical SAM enzymes"/>
    <property type="match status" value="1"/>
</dbReference>
<dbReference type="InterPro" id="IPR034505">
    <property type="entry name" value="Coproporphyrinogen-III_oxidase"/>
</dbReference>
<reference evidence="6" key="2">
    <citation type="journal article" date="2021" name="PeerJ">
        <title>Extensive microbial diversity within the chicken gut microbiome revealed by metagenomics and culture.</title>
        <authorList>
            <person name="Gilroy R."/>
            <person name="Ravi A."/>
            <person name="Getino M."/>
            <person name="Pursley I."/>
            <person name="Horton D.L."/>
            <person name="Alikhan N.F."/>
            <person name="Baker D."/>
            <person name="Gharbi K."/>
            <person name="Hall N."/>
            <person name="Watson M."/>
            <person name="Adriaenssens E.M."/>
            <person name="Foster-Nyarko E."/>
            <person name="Jarju S."/>
            <person name="Secka A."/>
            <person name="Antonio M."/>
            <person name="Oren A."/>
            <person name="Chaudhuri R.R."/>
            <person name="La Ragione R."/>
            <person name="Hildebrand F."/>
            <person name="Pallen M.J."/>
        </authorList>
    </citation>
    <scope>NUCLEOTIDE SEQUENCE</scope>
    <source>
        <strain evidence="6">ChiHcec3-6078</strain>
    </source>
</reference>
<evidence type="ECO:0000256" key="3">
    <source>
        <dbReference type="ARBA" id="ARBA00023004"/>
    </source>
</evidence>
<dbReference type="CDD" id="cd01335">
    <property type="entry name" value="Radical_SAM"/>
    <property type="match status" value="1"/>
</dbReference>
<protein>
    <submittedName>
        <fullName evidence="6">Coproporphyrinogen dehydrogenase HemZ</fullName>
        <ecNumber evidence="6">1.3.98.3</ecNumber>
    </submittedName>
</protein>
<dbReference type="PROSITE" id="PS51918">
    <property type="entry name" value="RADICAL_SAM"/>
    <property type="match status" value="1"/>
</dbReference>